<dbReference type="eggNOG" id="COG1262">
    <property type="taxonomic scope" value="Bacteria"/>
</dbReference>
<gene>
    <name evidence="3" type="ORF">NIDE1860</name>
</gene>
<accession>D8PEC9</accession>
<proteinExistence type="predicted"/>
<organism evidence="3 4">
    <name type="scientific">Nitrospira defluvii</name>
    <dbReference type="NCBI Taxonomy" id="330214"/>
    <lineage>
        <taxon>Bacteria</taxon>
        <taxon>Pseudomonadati</taxon>
        <taxon>Nitrospirota</taxon>
        <taxon>Nitrospiria</taxon>
        <taxon>Nitrospirales</taxon>
        <taxon>Nitrospiraceae</taxon>
        <taxon>Nitrospira</taxon>
    </lineage>
</organism>
<feature type="chain" id="PRO_5003119966" description="Sulfatase-modifying factor enzyme-like domain-containing protein" evidence="1">
    <location>
        <begin position="26"/>
        <end position="296"/>
    </location>
</feature>
<dbReference type="PANTHER" id="PTHR23150:SF19">
    <property type="entry name" value="FORMYLGLYCINE-GENERATING ENZYME"/>
    <property type="match status" value="1"/>
</dbReference>
<evidence type="ECO:0000256" key="1">
    <source>
        <dbReference type="SAM" id="SignalP"/>
    </source>
</evidence>
<keyword evidence="4" id="KW-1185">Reference proteome</keyword>
<reference evidence="3 4" key="1">
    <citation type="journal article" date="2010" name="Proc. Natl. Acad. Sci. U.S.A.">
        <title>A Nitrospira metagenome illuminates the physiology and evolution of globally important nitrite-oxidizing bacteria.</title>
        <authorList>
            <person name="Lucker S."/>
            <person name="Wagner M."/>
            <person name="Maixner F."/>
            <person name="Pelletier E."/>
            <person name="Koch H."/>
            <person name="Vacherie B."/>
            <person name="Rattei T."/>
            <person name="Sinninghe Damste J."/>
            <person name="Spieck E."/>
            <person name="Le Paslier D."/>
            <person name="Daims H."/>
        </authorList>
    </citation>
    <scope>NUCLEOTIDE SEQUENCE [LARGE SCALE GENOMIC DNA]</scope>
</reference>
<dbReference type="EMBL" id="FP929003">
    <property type="protein sequence ID" value="CBK41588.1"/>
    <property type="molecule type" value="Genomic_DNA"/>
</dbReference>
<dbReference type="STRING" id="330214.NIDE1860"/>
<dbReference type="AlphaFoldDB" id="D8PEC9"/>
<evidence type="ECO:0000313" key="3">
    <source>
        <dbReference type="EMBL" id="CBK41588.1"/>
    </source>
</evidence>
<dbReference type="Pfam" id="PF03781">
    <property type="entry name" value="FGE-sulfatase"/>
    <property type="match status" value="1"/>
</dbReference>
<dbReference type="InterPro" id="IPR005532">
    <property type="entry name" value="SUMF_dom"/>
</dbReference>
<dbReference type="InterPro" id="IPR016187">
    <property type="entry name" value="CTDL_fold"/>
</dbReference>
<name>D8PEC9_9BACT</name>
<dbReference type="HOGENOM" id="CLU_012431_0_2_0"/>
<dbReference type="OrthoDB" id="9806479at2"/>
<feature type="signal peptide" evidence="1">
    <location>
        <begin position="1"/>
        <end position="25"/>
    </location>
</feature>
<feature type="domain" description="Sulfatase-modifying factor enzyme-like" evidence="2">
    <location>
        <begin position="29"/>
        <end position="293"/>
    </location>
</feature>
<keyword evidence="1" id="KW-0732">Signal</keyword>
<dbReference type="Proteomes" id="UP000001660">
    <property type="component" value="Chromosome"/>
</dbReference>
<dbReference type="SUPFAM" id="SSF56436">
    <property type="entry name" value="C-type lectin-like"/>
    <property type="match status" value="1"/>
</dbReference>
<dbReference type="Gene3D" id="3.90.1580.10">
    <property type="entry name" value="paralog of FGE (formylglycine-generating enzyme)"/>
    <property type="match status" value="1"/>
</dbReference>
<dbReference type="GO" id="GO:0120147">
    <property type="term" value="F:formylglycine-generating oxidase activity"/>
    <property type="evidence" value="ECO:0007669"/>
    <property type="project" value="TreeGrafter"/>
</dbReference>
<dbReference type="InterPro" id="IPR042095">
    <property type="entry name" value="SUMF_sf"/>
</dbReference>
<dbReference type="PANTHER" id="PTHR23150">
    <property type="entry name" value="SULFATASE MODIFYING FACTOR 1, 2"/>
    <property type="match status" value="1"/>
</dbReference>
<dbReference type="KEGG" id="nde:NIDE1860"/>
<evidence type="ECO:0000259" key="2">
    <source>
        <dbReference type="Pfam" id="PF03781"/>
    </source>
</evidence>
<protein>
    <recommendedName>
        <fullName evidence="2">Sulfatase-modifying factor enzyme-like domain-containing protein</fullName>
    </recommendedName>
</protein>
<dbReference type="InterPro" id="IPR051043">
    <property type="entry name" value="Sulfatase_Mod_Factor_Kinase"/>
</dbReference>
<evidence type="ECO:0000313" key="4">
    <source>
        <dbReference type="Proteomes" id="UP000001660"/>
    </source>
</evidence>
<sequence length="296" mass="32650">MRLTRLLLLTLCLFPTIGSLPSALGAPRVDDMVFVPAGEFRMGATEESGGLPDERPLRLIYLSAFRIDRQEVTNAAYQEFVEATGYQAPANSAPALTLWEHNAPLPGIEQHPVVNVSWLDAVAFCRWANKRLPTEAEWEKAARGTDGRTYPWGNEWNFENGNSASYWARRTVQFADSTEWEAFWVKGVGAAISKEKGLKGEILTLPVGSFPGGASPYGVLDMAGNAAEWVQDWYNPNDYRTAALTNPQGPERGAIKGMRGGSWLKPAISLRTTDRDWGTMDSRPSGTGFRCARDAY</sequence>